<dbReference type="EMBL" id="RJUG01000004">
    <property type="protein sequence ID" value="ROI08119.1"/>
    <property type="molecule type" value="Genomic_DNA"/>
</dbReference>
<dbReference type="Proteomes" id="UP000270224">
    <property type="component" value="Unassembled WGS sequence"/>
</dbReference>
<comment type="caution">
    <text evidence="1">The sequence shown here is derived from an EMBL/GenBank/DDBJ whole genome shotgun (WGS) entry which is preliminary data.</text>
</comment>
<gene>
    <name evidence="1" type="ORF">EGI11_10730</name>
</gene>
<reference evidence="2" key="2">
    <citation type="submission" date="2018-11" db="EMBL/GenBank/DDBJ databases">
        <title>Proposal to divide the Flavobacteriaceae and reorganize its genera based on Amino Acid Identity values calculated from whole genome sequences.</title>
        <authorList>
            <person name="Nicholson A.C."/>
            <person name="Gulvik C.A."/>
            <person name="Whitney A.M."/>
            <person name="Humrighouse B.W."/>
            <person name="Bell M."/>
            <person name="Holmens B."/>
            <person name="Steigerwalt A."/>
            <person name="Villarma A."/>
            <person name="Sheth M."/>
            <person name="Batra D."/>
            <person name="Pryor J."/>
            <person name="Bernardet J.-F."/>
            <person name="Hugo C."/>
            <person name="Kampfer P."/>
            <person name="Newman J."/>
            <person name="Mcquiston J.R."/>
        </authorList>
    </citation>
    <scope>NUCLEOTIDE SEQUENCE [LARGE SCALE GENOMIC DNA]</scope>
    <source>
        <strain evidence="2">H3056</strain>
    </source>
</reference>
<proteinExistence type="predicted"/>
<evidence type="ECO:0000313" key="2">
    <source>
        <dbReference type="Proteomes" id="UP000270224"/>
    </source>
</evidence>
<accession>A0A3N0WVG0</accession>
<reference evidence="2" key="1">
    <citation type="submission" date="2018-11" db="EMBL/GenBank/DDBJ databases">
        <title>Proposal to divide the Flavobacteriaceae and reorganize its genera based on Amino Acid Identity values calculated from whole genome sequences.</title>
        <authorList>
            <person name="Nicholson A.C."/>
            <person name="Gulvik C.A."/>
            <person name="Whitney A.M."/>
            <person name="Humrighouse B.W."/>
            <person name="Bell M."/>
            <person name="Holmes B."/>
            <person name="Steigerwalt A."/>
            <person name="Villarma A."/>
            <person name="Sheth M."/>
            <person name="Batra D."/>
            <person name="Pryor J."/>
            <person name="Bernardet J.-F."/>
            <person name="Hugo C."/>
            <person name="Kampfer P."/>
            <person name="Newman J."/>
            <person name="Mcquiston J.R."/>
        </authorList>
    </citation>
    <scope>NUCLEOTIDE SEQUENCE [LARGE SCALE GENOMIC DNA]</scope>
    <source>
        <strain evidence="2">H3056</strain>
    </source>
</reference>
<sequence>MNLKAVIRESVNLKVDGQPQSVIVEFVGDKKKQHFEILFYDLDPYNEGIRKWDTWELSIKWKSDIFVDPKTGKKSYFTYLLCDKAVPVHQMGK</sequence>
<evidence type="ECO:0000313" key="1">
    <source>
        <dbReference type="EMBL" id="ROI08119.1"/>
    </source>
</evidence>
<dbReference type="AlphaFoldDB" id="A0A3N0WVG0"/>
<organism evidence="1 2">
    <name type="scientific">Kaistella daneshvariae</name>
    <dbReference type="NCBI Taxonomy" id="2487074"/>
    <lineage>
        <taxon>Bacteria</taxon>
        <taxon>Pseudomonadati</taxon>
        <taxon>Bacteroidota</taxon>
        <taxon>Flavobacteriia</taxon>
        <taxon>Flavobacteriales</taxon>
        <taxon>Weeksellaceae</taxon>
        <taxon>Chryseobacterium group</taxon>
        <taxon>Kaistella</taxon>
    </lineage>
</organism>
<protein>
    <submittedName>
        <fullName evidence="1">Uncharacterized protein</fullName>
    </submittedName>
</protein>
<name>A0A3N0WVG0_9FLAO</name>